<comment type="subcellular location">
    <subcellularLocation>
        <location evidence="1">Membrane</location>
        <topology evidence="1">Multi-pass membrane protein</topology>
    </subcellularLocation>
</comment>
<name>A0ABW1Z3Y7_9BACT</name>
<keyword evidence="2 5" id="KW-0812">Transmembrane</keyword>
<sequence>MSRVLVEGVVAIAAVQGVAALAVFSARAQETRLRRWLPHVVGVAVGVLLATALAHLLPESLEQLHNSRWVWVVLVGTMALLFGFERVFHAVSGVRPEPAPSLADQECEEIHHHAHGSSRPVTLLLGAVTHSFVDGASVAAAFVVDFRLGWVTAIAVGLHEVPHRLGDFALLLHMDVPRRRASWLAVLAGMSGLVGWGLAAWLGAANPAVIAWLLPISAGSFLYISLVDLLPELMSERRPRAMAWQIFWIFVGVALGVGLTRLPGA</sequence>
<keyword evidence="3 5" id="KW-1133">Transmembrane helix</keyword>
<feature type="transmembrane region" description="Helical" evidence="5">
    <location>
        <begin position="69"/>
        <end position="88"/>
    </location>
</feature>
<dbReference type="Pfam" id="PF02535">
    <property type="entry name" value="Zip"/>
    <property type="match status" value="1"/>
</dbReference>
<evidence type="ECO:0000313" key="7">
    <source>
        <dbReference type="Proteomes" id="UP001596391"/>
    </source>
</evidence>
<dbReference type="PANTHER" id="PTHR16950">
    <property type="entry name" value="ZINC TRANSPORTER SLC39A7 HISTIDINE-RICH MEMBRANE PROTEIN KE4"/>
    <property type="match status" value="1"/>
</dbReference>
<reference evidence="7" key="1">
    <citation type="journal article" date="2019" name="Int. J. Syst. Evol. Microbiol.">
        <title>The Global Catalogue of Microorganisms (GCM) 10K type strain sequencing project: providing services to taxonomists for standard genome sequencing and annotation.</title>
        <authorList>
            <consortium name="The Broad Institute Genomics Platform"/>
            <consortium name="The Broad Institute Genome Sequencing Center for Infectious Disease"/>
            <person name="Wu L."/>
            <person name="Ma J."/>
        </authorList>
    </citation>
    <scope>NUCLEOTIDE SEQUENCE [LARGE SCALE GENOMIC DNA]</scope>
    <source>
        <strain evidence="7">CGMCC 1.16026</strain>
    </source>
</reference>
<comment type="caution">
    <text evidence="6">The sequence shown here is derived from an EMBL/GenBank/DDBJ whole genome shotgun (WGS) entry which is preliminary data.</text>
</comment>
<feature type="transmembrane region" description="Helical" evidence="5">
    <location>
        <begin position="181"/>
        <end position="203"/>
    </location>
</feature>
<evidence type="ECO:0000256" key="3">
    <source>
        <dbReference type="ARBA" id="ARBA00022989"/>
    </source>
</evidence>
<evidence type="ECO:0000256" key="1">
    <source>
        <dbReference type="ARBA" id="ARBA00004141"/>
    </source>
</evidence>
<accession>A0ABW1Z3Y7</accession>
<dbReference type="Proteomes" id="UP001596391">
    <property type="component" value="Unassembled WGS sequence"/>
</dbReference>
<evidence type="ECO:0000313" key="6">
    <source>
        <dbReference type="EMBL" id="MFC6644266.1"/>
    </source>
</evidence>
<evidence type="ECO:0000256" key="2">
    <source>
        <dbReference type="ARBA" id="ARBA00022692"/>
    </source>
</evidence>
<keyword evidence="7" id="KW-1185">Reference proteome</keyword>
<dbReference type="RefSeq" id="WP_263372205.1">
    <property type="nucleotide sequence ID" value="NZ_JAGSYD010000004.1"/>
</dbReference>
<feature type="transmembrane region" description="Helical" evidence="5">
    <location>
        <begin position="209"/>
        <end position="230"/>
    </location>
</feature>
<proteinExistence type="predicted"/>
<dbReference type="InterPro" id="IPR003689">
    <property type="entry name" value="ZIP"/>
</dbReference>
<dbReference type="PANTHER" id="PTHR16950:SF16">
    <property type="entry name" value="ZINC TRANSPORTER ZIP13"/>
    <property type="match status" value="1"/>
</dbReference>
<evidence type="ECO:0000256" key="4">
    <source>
        <dbReference type="ARBA" id="ARBA00023136"/>
    </source>
</evidence>
<feature type="transmembrane region" description="Helical" evidence="5">
    <location>
        <begin position="242"/>
        <end position="262"/>
    </location>
</feature>
<organism evidence="6 7">
    <name type="scientific">Granulicella cerasi</name>
    <dbReference type="NCBI Taxonomy" id="741063"/>
    <lineage>
        <taxon>Bacteria</taxon>
        <taxon>Pseudomonadati</taxon>
        <taxon>Acidobacteriota</taxon>
        <taxon>Terriglobia</taxon>
        <taxon>Terriglobales</taxon>
        <taxon>Acidobacteriaceae</taxon>
        <taxon>Granulicella</taxon>
    </lineage>
</organism>
<protein>
    <submittedName>
        <fullName evidence="6">ZIP family metal transporter</fullName>
    </submittedName>
</protein>
<feature type="transmembrane region" description="Helical" evidence="5">
    <location>
        <begin position="6"/>
        <end position="24"/>
    </location>
</feature>
<evidence type="ECO:0000256" key="5">
    <source>
        <dbReference type="SAM" id="Phobius"/>
    </source>
</evidence>
<gene>
    <name evidence="6" type="ORF">ACFQBQ_01400</name>
</gene>
<keyword evidence="4 5" id="KW-0472">Membrane</keyword>
<feature type="transmembrane region" description="Helical" evidence="5">
    <location>
        <begin position="36"/>
        <end position="57"/>
    </location>
</feature>
<dbReference type="EMBL" id="JBHSWI010000001">
    <property type="protein sequence ID" value="MFC6644266.1"/>
    <property type="molecule type" value="Genomic_DNA"/>
</dbReference>